<evidence type="ECO:0000313" key="2">
    <source>
        <dbReference type="Proteomes" id="UP000541444"/>
    </source>
</evidence>
<protein>
    <submittedName>
        <fullName evidence="1">Uncharacterized protein</fullName>
    </submittedName>
</protein>
<evidence type="ECO:0000313" key="1">
    <source>
        <dbReference type="EMBL" id="KAF6169933.1"/>
    </source>
</evidence>
<sequence length="261" mass="30613">MQISNIVYKRFKVRVSYYTAWNTRNMVMEKIAGSYDKGYALCPKLCVEIQKSNPGSIATCSREDGNLKFADMYISFKAALDGFTKGCRPILGLDRSFLKGKYGGQCLSIILLDANNGLFLIAVLIYRKNLDKLGVAKYDAKTWLEREPYESWYRSYFDTSTKCEHMTNNFSESFNNWIVKIRDKPLNKMVVRLNLMQMTLMYERKLKAREWDQNGLVPRAVKKIELLKTCSRHYRLEGFEKDQWLVLNFSKKFRFCIYVES</sequence>
<accession>A0A7J7NS60</accession>
<reference evidence="1 2" key="1">
    <citation type="journal article" date="2020" name="IScience">
        <title>Genome Sequencing of the Endangered Kingdonia uniflora (Circaeasteraceae, Ranunculales) Reveals Potential Mechanisms of Evolutionary Specialization.</title>
        <authorList>
            <person name="Sun Y."/>
            <person name="Deng T."/>
            <person name="Zhang A."/>
            <person name="Moore M.J."/>
            <person name="Landis J.B."/>
            <person name="Lin N."/>
            <person name="Zhang H."/>
            <person name="Zhang X."/>
            <person name="Huang J."/>
            <person name="Zhang X."/>
            <person name="Sun H."/>
            <person name="Wang H."/>
        </authorList>
    </citation>
    <scope>NUCLEOTIDE SEQUENCE [LARGE SCALE GENOMIC DNA]</scope>
    <source>
        <strain evidence="1">TB1705</strain>
        <tissue evidence="1">Leaf</tissue>
    </source>
</reference>
<proteinExistence type="predicted"/>
<dbReference type="Proteomes" id="UP000541444">
    <property type="component" value="Unassembled WGS sequence"/>
</dbReference>
<comment type="caution">
    <text evidence="1">The sequence shown here is derived from an EMBL/GenBank/DDBJ whole genome shotgun (WGS) entry which is preliminary data.</text>
</comment>
<dbReference type="PANTHER" id="PTHR31973:SF187">
    <property type="entry name" value="MUTATOR TRANSPOSASE MUDRA PROTEIN"/>
    <property type="match status" value="1"/>
</dbReference>
<dbReference type="PANTHER" id="PTHR31973">
    <property type="entry name" value="POLYPROTEIN, PUTATIVE-RELATED"/>
    <property type="match status" value="1"/>
</dbReference>
<gene>
    <name evidence="1" type="ORF">GIB67_034325</name>
</gene>
<dbReference type="EMBL" id="JACGCM010000622">
    <property type="protein sequence ID" value="KAF6169933.1"/>
    <property type="molecule type" value="Genomic_DNA"/>
</dbReference>
<organism evidence="1 2">
    <name type="scientific">Kingdonia uniflora</name>
    <dbReference type="NCBI Taxonomy" id="39325"/>
    <lineage>
        <taxon>Eukaryota</taxon>
        <taxon>Viridiplantae</taxon>
        <taxon>Streptophyta</taxon>
        <taxon>Embryophyta</taxon>
        <taxon>Tracheophyta</taxon>
        <taxon>Spermatophyta</taxon>
        <taxon>Magnoliopsida</taxon>
        <taxon>Ranunculales</taxon>
        <taxon>Circaeasteraceae</taxon>
        <taxon>Kingdonia</taxon>
    </lineage>
</organism>
<dbReference type="AlphaFoldDB" id="A0A7J7NS60"/>
<name>A0A7J7NS60_9MAGN</name>
<keyword evidence="2" id="KW-1185">Reference proteome</keyword>
<dbReference type="OrthoDB" id="785835at2759"/>